<gene>
    <name evidence="1" type="ORF">BSTOLATCC_MIC52409</name>
</gene>
<organism evidence="1 2">
    <name type="scientific">Blepharisma stoltei</name>
    <dbReference type="NCBI Taxonomy" id="1481888"/>
    <lineage>
        <taxon>Eukaryota</taxon>
        <taxon>Sar</taxon>
        <taxon>Alveolata</taxon>
        <taxon>Ciliophora</taxon>
        <taxon>Postciliodesmatophora</taxon>
        <taxon>Heterotrichea</taxon>
        <taxon>Heterotrichida</taxon>
        <taxon>Blepharismidae</taxon>
        <taxon>Blepharisma</taxon>
    </lineage>
</organism>
<name>A0AAU9K5U8_9CILI</name>
<accession>A0AAU9K5U8</accession>
<dbReference type="EMBL" id="CAJZBQ010000052">
    <property type="protein sequence ID" value="CAG9331003.1"/>
    <property type="molecule type" value="Genomic_DNA"/>
</dbReference>
<dbReference type="AlphaFoldDB" id="A0AAU9K5U8"/>
<sequence length="152" mass="17620">MQEKIMQEQVKLHPLTFKHPLRTKSWCKMGKEFYIDHLAITSFPGTIVTPLTITSREFSTKKIQVLDRKLHLKGLIPKISLHSKITNLHTKISLPEIKKIKKYRTMSLTTPDLKISKLSGKTSKFTSTFSRQKKKKDEGTFASIEDIKYKCE</sequence>
<protein>
    <submittedName>
        <fullName evidence="1">Uncharacterized protein</fullName>
    </submittedName>
</protein>
<comment type="caution">
    <text evidence="1">The sequence shown here is derived from an EMBL/GenBank/DDBJ whole genome shotgun (WGS) entry which is preliminary data.</text>
</comment>
<evidence type="ECO:0000313" key="1">
    <source>
        <dbReference type="EMBL" id="CAG9331003.1"/>
    </source>
</evidence>
<reference evidence="1" key="1">
    <citation type="submission" date="2021-09" db="EMBL/GenBank/DDBJ databases">
        <authorList>
            <consortium name="AG Swart"/>
            <person name="Singh M."/>
            <person name="Singh A."/>
            <person name="Seah K."/>
            <person name="Emmerich C."/>
        </authorList>
    </citation>
    <scope>NUCLEOTIDE SEQUENCE</scope>
    <source>
        <strain evidence="1">ATCC30299</strain>
    </source>
</reference>
<proteinExistence type="predicted"/>
<dbReference type="Proteomes" id="UP001162131">
    <property type="component" value="Unassembled WGS sequence"/>
</dbReference>
<evidence type="ECO:0000313" key="2">
    <source>
        <dbReference type="Proteomes" id="UP001162131"/>
    </source>
</evidence>
<keyword evidence="2" id="KW-1185">Reference proteome</keyword>